<feature type="transmembrane region" description="Helical" evidence="1">
    <location>
        <begin position="97"/>
        <end position="116"/>
    </location>
</feature>
<evidence type="ECO:0000313" key="2">
    <source>
        <dbReference type="EMBL" id="ADT85102.1"/>
    </source>
</evidence>
<sequence length="736" mass="84409">MLITFLLLLFLMVSLYVLFFESNCKAKLGIIAIVSLVVTYYIRVGFGRYFTTIDESYYISLIGNPVWYKTSIVSGFVVPFLLHSIRILLGIDPVSLVVYYSLAFAVLYVGIIYWAYTRVGISKKYSTISLAVLFVSSFYIWSFIQIRPQQLGILVGLSIVSLFMSIKPNKMFFIIMPVLFTLLIFTHIFSFFLFSILLMAYFVLVFIKSESSEEVFKKFLGISFAVLIAWLAFLSFPYSSRTIRTLVWLLNSMPQFDNFQLLLNYFSSLSTFAYIMLVFLIYHAGKFLHSRYLNDLVNLWESLRGILIKFSLQIIFLALIFLSVGFYIQFKLGASTYTKIYRGSVLTLVFFQLGNIFFGFMFVRGFLDKLKDNTLTEFDIMAIIWIFIGIAMLFISFFMPKGSAIWGFSNWMVRVAQYFVIFAAPTVTYALYKDIKAMGLSHLKLAISILISVLIVISMINTARPPQIYDYDIVWSDEMIDVAKEVRLSNTLMFRYNVSPYLKFAMENLLKAYGKPVEITQGSSIVLSSDAIYVYGSNYHPLSLGFFSKKRGPVIVILGTSNPKVKQYFTTLLNKEFPALIIGEIDNCEMYIKQGYPLIVMGGKLANKCTQLLEKNRAMLVYMDKDSVVTPYFTYSVPSPKKEWWNVNEGLFVIQAVKYHGAPILIIEGTNIDATVAGVWYFVNKVSQDIEKYKNTYYIVGKWIESDNKVLRFLKFDPNDNNGFSEGDTVEIIEIG</sequence>
<keyword evidence="3" id="KW-1185">Reference proteome</keyword>
<feature type="transmembrane region" description="Helical" evidence="1">
    <location>
        <begin position="219"/>
        <end position="240"/>
    </location>
</feature>
<gene>
    <name evidence="2" type="ordered locus">TERMP_02128</name>
</gene>
<feature type="transmembrane region" description="Helical" evidence="1">
    <location>
        <begin position="380"/>
        <end position="399"/>
    </location>
</feature>
<evidence type="ECO:0000256" key="1">
    <source>
        <dbReference type="SAM" id="Phobius"/>
    </source>
</evidence>
<feature type="transmembrane region" description="Helical" evidence="1">
    <location>
        <begin position="411"/>
        <end position="432"/>
    </location>
</feature>
<dbReference type="EMBL" id="CP002372">
    <property type="protein sequence ID" value="ADT85102.1"/>
    <property type="molecule type" value="Genomic_DNA"/>
</dbReference>
<dbReference type="AlphaFoldDB" id="F0LM03"/>
<feature type="transmembrane region" description="Helical" evidence="1">
    <location>
        <begin position="72"/>
        <end position="91"/>
    </location>
</feature>
<keyword evidence="1" id="KW-0472">Membrane</keyword>
<feature type="transmembrane region" description="Helical" evidence="1">
    <location>
        <begin position="305"/>
        <end position="328"/>
    </location>
</feature>
<feature type="transmembrane region" description="Helical" evidence="1">
    <location>
        <begin position="30"/>
        <end position="51"/>
    </location>
</feature>
<feature type="transmembrane region" description="Helical" evidence="1">
    <location>
        <begin position="340"/>
        <end position="360"/>
    </location>
</feature>
<proteinExistence type="predicted"/>
<keyword evidence="1" id="KW-1133">Transmembrane helix</keyword>
<dbReference type="HOGENOM" id="CLU_353258_0_0_2"/>
<reference evidence="2 3" key="1">
    <citation type="journal article" date="2011" name="J. Bacteriol.">
        <title>Complete genome sequence of the hyperthermophilic, piezophilic, heterotrophic, and carboxydotrophic archaeon Thermococcus barophilus MP.</title>
        <authorList>
            <person name="Vannier P."/>
            <person name="Marteinsson V.T."/>
            <person name="Fridjonsson O.H."/>
            <person name="Oger P."/>
            <person name="Jebbar M."/>
        </authorList>
    </citation>
    <scope>NUCLEOTIDE SEQUENCE [LARGE SCALE GENOMIC DNA]</scope>
    <source>
        <strain evidence="3">DSM 11836 / MP</strain>
    </source>
</reference>
<keyword evidence="1" id="KW-0812">Transmembrane</keyword>
<feature type="transmembrane region" description="Helical" evidence="1">
    <location>
        <begin position="261"/>
        <end position="285"/>
    </location>
</feature>
<accession>F0LM03</accession>
<feature type="transmembrane region" description="Helical" evidence="1">
    <location>
        <begin position="128"/>
        <end position="144"/>
    </location>
</feature>
<feature type="transmembrane region" description="Helical" evidence="1">
    <location>
        <begin position="178"/>
        <end position="207"/>
    </location>
</feature>
<protein>
    <submittedName>
        <fullName evidence="2">Uncharacterized protein</fullName>
    </submittedName>
</protein>
<feature type="transmembrane region" description="Helical" evidence="1">
    <location>
        <begin position="150"/>
        <end position="166"/>
    </location>
</feature>
<dbReference type="KEGG" id="tba:TERMP_02128"/>
<dbReference type="PATRIC" id="fig|391623.17.peg.2125"/>
<dbReference type="eggNOG" id="arCOG08355">
    <property type="taxonomic scope" value="Archaea"/>
</dbReference>
<feature type="transmembrane region" description="Helical" evidence="1">
    <location>
        <begin position="438"/>
        <end position="460"/>
    </location>
</feature>
<name>F0LM03_THEBM</name>
<organism evidence="2 3">
    <name type="scientific">Thermococcus barophilus (strain DSM 11836 / MP)</name>
    <dbReference type="NCBI Taxonomy" id="391623"/>
    <lineage>
        <taxon>Archaea</taxon>
        <taxon>Methanobacteriati</taxon>
        <taxon>Methanobacteriota</taxon>
        <taxon>Thermococci</taxon>
        <taxon>Thermococcales</taxon>
        <taxon>Thermococcaceae</taxon>
        <taxon>Thermococcus</taxon>
    </lineage>
</organism>
<dbReference type="Proteomes" id="UP000007478">
    <property type="component" value="Chromosome"/>
</dbReference>
<evidence type="ECO:0000313" key="3">
    <source>
        <dbReference type="Proteomes" id="UP000007478"/>
    </source>
</evidence>